<dbReference type="InterPro" id="IPR026960">
    <property type="entry name" value="RVT-Znf"/>
</dbReference>
<keyword evidence="3" id="KW-1185">Reference proteome</keyword>
<proteinExistence type="predicted"/>
<dbReference type="Proteomes" id="UP000265520">
    <property type="component" value="Unassembled WGS sequence"/>
</dbReference>
<protein>
    <submittedName>
        <fullName evidence="2">F-box family protein</fullName>
    </submittedName>
</protein>
<feature type="domain" description="Reverse transcriptase zinc-binding" evidence="1">
    <location>
        <begin position="13"/>
        <end position="108"/>
    </location>
</feature>
<evidence type="ECO:0000313" key="2">
    <source>
        <dbReference type="EMBL" id="MCI16332.1"/>
    </source>
</evidence>
<dbReference type="EMBL" id="LXQA010100378">
    <property type="protein sequence ID" value="MCI16332.1"/>
    <property type="molecule type" value="Genomic_DNA"/>
</dbReference>
<organism evidence="2 3">
    <name type="scientific">Trifolium medium</name>
    <dbReference type="NCBI Taxonomy" id="97028"/>
    <lineage>
        <taxon>Eukaryota</taxon>
        <taxon>Viridiplantae</taxon>
        <taxon>Streptophyta</taxon>
        <taxon>Embryophyta</taxon>
        <taxon>Tracheophyta</taxon>
        <taxon>Spermatophyta</taxon>
        <taxon>Magnoliopsida</taxon>
        <taxon>eudicotyledons</taxon>
        <taxon>Gunneridae</taxon>
        <taxon>Pentapetalae</taxon>
        <taxon>rosids</taxon>
        <taxon>fabids</taxon>
        <taxon>Fabales</taxon>
        <taxon>Fabaceae</taxon>
        <taxon>Papilionoideae</taxon>
        <taxon>50 kb inversion clade</taxon>
        <taxon>NPAAA clade</taxon>
        <taxon>Hologalegina</taxon>
        <taxon>IRL clade</taxon>
        <taxon>Trifolieae</taxon>
        <taxon>Trifolium</taxon>
    </lineage>
</organism>
<dbReference type="Pfam" id="PF13966">
    <property type="entry name" value="zf-RVT"/>
    <property type="match status" value="1"/>
</dbReference>
<reference evidence="2 3" key="1">
    <citation type="journal article" date="2018" name="Front. Plant Sci.">
        <title>Red Clover (Trifolium pratense) and Zigzag Clover (T. medium) - A Picture of Genomic Similarities and Differences.</title>
        <authorList>
            <person name="Dluhosova J."/>
            <person name="Istvanek J."/>
            <person name="Nedelnik J."/>
            <person name="Repkova J."/>
        </authorList>
    </citation>
    <scope>NUCLEOTIDE SEQUENCE [LARGE SCALE GENOMIC DNA]</scope>
    <source>
        <strain evidence="3">cv. 10/8</strain>
        <tissue evidence="2">Leaf</tissue>
    </source>
</reference>
<evidence type="ECO:0000313" key="3">
    <source>
        <dbReference type="Proteomes" id="UP000265520"/>
    </source>
</evidence>
<sequence>MWFKGLCNYDGIYTVKASYNFLATNFLPPLGLNAEECSSLYKVWDSYAPLKVIIFNWQLLRHRLPTRSNLMRRCILPSVPGVNCCWCSSFQETEKHLFATCRVAAAVWAEVYNWMGLTTVLLGNLFTSFDTFGFPFKCKKHLKGLNMIWQVVTWRLWMARNVLIFDGKKTTVCDIVEVVKSIHNGDTYF</sequence>
<accession>A0A392PXH1</accession>
<evidence type="ECO:0000259" key="1">
    <source>
        <dbReference type="Pfam" id="PF13966"/>
    </source>
</evidence>
<name>A0A392PXH1_9FABA</name>
<comment type="caution">
    <text evidence="2">The sequence shown here is derived from an EMBL/GenBank/DDBJ whole genome shotgun (WGS) entry which is preliminary data.</text>
</comment>
<dbReference type="AlphaFoldDB" id="A0A392PXH1"/>